<dbReference type="Proteomes" id="UP000664132">
    <property type="component" value="Unassembled WGS sequence"/>
</dbReference>
<feature type="compositionally biased region" description="Low complexity" evidence="1">
    <location>
        <begin position="541"/>
        <end position="551"/>
    </location>
</feature>
<dbReference type="OrthoDB" id="5400409at2759"/>
<name>A0A8H8BT58_9HELO</name>
<evidence type="ECO:0000313" key="3">
    <source>
        <dbReference type="Proteomes" id="UP000664132"/>
    </source>
</evidence>
<dbReference type="AlphaFoldDB" id="A0A8H8BT58"/>
<reference evidence="2" key="1">
    <citation type="submission" date="2021-02" db="EMBL/GenBank/DDBJ databases">
        <title>Genome sequence Cadophora malorum strain M34.</title>
        <authorList>
            <person name="Stefanovic E."/>
            <person name="Vu D."/>
            <person name="Scully C."/>
            <person name="Dijksterhuis J."/>
            <person name="Roader J."/>
            <person name="Houbraken J."/>
        </authorList>
    </citation>
    <scope>NUCLEOTIDE SEQUENCE</scope>
    <source>
        <strain evidence="2">M34</strain>
    </source>
</reference>
<accession>A0A8H8BT58</accession>
<feature type="region of interest" description="Disordered" evidence="1">
    <location>
        <begin position="541"/>
        <end position="573"/>
    </location>
</feature>
<evidence type="ECO:0000256" key="1">
    <source>
        <dbReference type="SAM" id="MobiDB-lite"/>
    </source>
</evidence>
<organism evidence="2 3">
    <name type="scientific">Cadophora malorum</name>
    <dbReference type="NCBI Taxonomy" id="108018"/>
    <lineage>
        <taxon>Eukaryota</taxon>
        <taxon>Fungi</taxon>
        <taxon>Dikarya</taxon>
        <taxon>Ascomycota</taxon>
        <taxon>Pezizomycotina</taxon>
        <taxon>Leotiomycetes</taxon>
        <taxon>Helotiales</taxon>
        <taxon>Ploettnerulaceae</taxon>
        <taxon>Cadophora</taxon>
    </lineage>
</organism>
<protein>
    <submittedName>
        <fullName evidence="2">Uncharacterized protein</fullName>
    </submittedName>
</protein>
<keyword evidence="3" id="KW-1185">Reference proteome</keyword>
<proteinExistence type="predicted"/>
<evidence type="ECO:0000313" key="2">
    <source>
        <dbReference type="EMBL" id="KAG4423155.1"/>
    </source>
</evidence>
<feature type="region of interest" description="Disordered" evidence="1">
    <location>
        <begin position="502"/>
        <end position="527"/>
    </location>
</feature>
<feature type="compositionally biased region" description="Polar residues" evidence="1">
    <location>
        <begin position="552"/>
        <end position="563"/>
    </location>
</feature>
<dbReference type="EMBL" id="JAFJYH010000038">
    <property type="protein sequence ID" value="KAG4423155.1"/>
    <property type="molecule type" value="Genomic_DNA"/>
</dbReference>
<gene>
    <name evidence="2" type="ORF">IFR04_003653</name>
</gene>
<comment type="caution">
    <text evidence="2">The sequence shown here is derived from an EMBL/GenBank/DDBJ whole genome shotgun (WGS) entry which is preliminary data.</text>
</comment>
<sequence length="733" mass="82695">MMSFTGLGDIAVCARLALQLWHYGWSDARNASAQYNEFGQDVYLLHQNLLQLEGIFQRVEQRARPGSIPDSSPFRDTSSLNSILDEPFRTIGQCQRLLNRRSAFAEDRGRISNIYWNVAIEADVTQLHERIKFHNIKILALLKPLELKLLVDIRDQIQDSEYRIISRINEFEARVFGETNRPAPNEKVRCEDIEIPDFLRRRFEEASRLARPNLMSGDDFPMSDGIDAFLTHHENDSIASNYSGFLLLPPSQSPEQYLQLMKTIWIIQCVQSSPEYLAACGSGNRLLRCFVEGLADKCLDIFSIFAESAPGNPRKIRDEPDEEALRPLGDDAFLIWPKVVRPPDRFDQASVDSLKIILRAPLHHQTLSHNKELLLLRHGSSILEMVTKETSGRDQSTDSHSKNINLRDVSLNPIYADPYSDQSPGIPSLDVGVYTFGHHGPGDHISFRSSRDLYQFQEALTGYRPVQDLLDIRMTIRADDPTHWIARVQLWFYYKVQTEFTPVTPGSPPRSPLSSEKRGSTASDPTSYSSLAAAQSSLYSSAPSTSSFQSSMTKPATITSLTRGENGGSTALDARVFEPPKEPVMVLFLRPAAQNLPRQPNSQQHMSLIRIPIGRRSATLQTANCGCRSRDKDTTCKHSVICGVNRLFGCKPLTVQKYADSERVNLALLGAYHDQAGPAGPQVEQKLSWVKLTFSTVADRELFDNRFIDMQNLYAGKLDAYEQEKVSVRFRDR</sequence>